<reference evidence="2" key="3">
    <citation type="submission" date="2021-06" db="EMBL/GenBank/DDBJ databases">
        <title>Genomic Description and Analysis of Intracellular Bacteria, Candidatus Berkiella cookevillensis and Candidatus Berkiella aquae.</title>
        <authorList>
            <person name="Kidane D.T."/>
            <person name="Mehari Y.T."/>
            <person name="Rice F.C."/>
            <person name="Arivett B.A."/>
            <person name="Farone A.L."/>
            <person name="Berk S.G."/>
            <person name="Farone M.B."/>
        </authorList>
    </citation>
    <scope>NUCLEOTIDE SEQUENCE</scope>
    <source>
        <strain evidence="2">CC99</strain>
    </source>
</reference>
<gene>
    <name evidence="2" type="ORF">CC99x_003630</name>
    <name evidence="1" type="ORF">CC99x_02258</name>
</gene>
<dbReference type="GO" id="GO:0006274">
    <property type="term" value="P:DNA replication termination"/>
    <property type="evidence" value="ECO:0007669"/>
    <property type="project" value="InterPro"/>
</dbReference>
<reference evidence="1" key="1">
    <citation type="submission" date="2015-09" db="EMBL/GenBank/DDBJ databases">
        <title>Draft Genome Sequences of Two Novel Amoeba-resistant Intranuclear Bacteria, Candidatus Berkiella cookevillensis and Candidatus Berkiella aquae.</title>
        <authorList>
            <person name="Mehari Y.T."/>
            <person name="Arivett B.A."/>
            <person name="Farone A.L."/>
            <person name="Gunderson J.H."/>
            <person name="Farone M.B."/>
        </authorList>
    </citation>
    <scope>NUCLEOTIDE SEQUENCE [LARGE SCALE GENOMIC DNA]</scope>
    <source>
        <strain evidence="1">CC99</strain>
    </source>
</reference>
<name>A0A0Q9YJ71_9GAMM</name>
<dbReference type="STRING" id="437022.CC99x_02258"/>
<comment type="caution">
    <text evidence="1">The sequence shown here is derived from an EMBL/GenBank/DDBJ whole genome shotgun (WGS) entry which is preliminary data.</text>
</comment>
<sequence length="297" mass="34119">MLESELRINIVNTFDSLTTHVNALCDAIMADAHLVSWMQEQEKLISPSSSHRDMACAIIRQLEYLDNQAPREILISAGFIGASQHTLQLVSELNDKKNAFKQAMLSLKALKLSTKDNYLLKEFNVILKKRSQTAVHTLQPLGLSRIHLKQCYRQIPILESAPQKISWTWAHTRSIKKITFQEAEKLLMQKGNSQSIELQRKKLYSLSPHEHLAIIQELAPHLRANIVLNIDNHIKRLMIKGPMPIFFPADSNTPYPNFKAPKLKQEKDKNRVIRNDVKIDPTPFLPAIRAHRYIHSF</sequence>
<dbReference type="RefSeq" id="WP_057625355.1">
    <property type="nucleotide sequence ID" value="NZ_LKHV02000001.1"/>
</dbReference>
<dbReference type="InterPro" id="IPR036381">
    <property type="entry name" value="Tus_dom1"/>
</dbReference>
<evidence type="ECO:0008006" key="4">
    <source>
        <dbReference type="Google" id="ProtNLM"/>
    </source>
</evidence>
<evidence type="ECO:0000313" key="1">
    <source>
        <dbReference type="EMBL" id="KRG17514.1"/>
    </source>
</evidence>
<keyword evidence="3" id="KW-1185">Reference proteome</keyword>
<protein>
    <recommendedName>
        <fullName evidence="4">DNA replication terminus site-binding protein</fullName>
    </recommendedName>
</protein>
<dbReference type="EMBL" id="LKHV01000015">
    <property type="protein sequence ID" value="KRG17514.1"/>
    <property type="molecule type" value="Genomic_DNA"/>
</dbReference>
<dbReference type="EMBL" id="LKHV02000001">
    <property type="protein sequence ID" value="MCS5707988.1"/>
    <property type="molecule type" value="Genomic_DNA"/>
</dbReference>
<dbReference type="Proteomes" id="UP000051494">
    <property type="component" value="Unassembled WGS sequence"/>
</dbReference>
<dbReference type="OrthoDB" id="6354133at2"/>
<organism evidence="1">
    <name type="scientific">Candidatus Berkiella cookevillensis</name>
    <dbReference type="NCBI Taxonomy" id="437022"/>
    <lineage>
        <taxon>Bacteria</taxon>
        <taxon>Pseudomonadati</taxon>
        <taxon>Pseudomonadota</taxon>
        <taxon>Gammaproteobacteria</taxon>
        <taxon>Candidatus Berkiellales</taxon>
        <taxon>Candidatus Berkiellaceae</taxon>
        <taxon>Candidatus Berkiella</taxon>
    </lineage>
</organism>
<dbReference type="AlphaFoldDB" id="A0A0Q9YJ71"/>
<evidence type="ECO:0000313" key="3">
    <source>
        <dbReference type="Proteomes" id="UP000051494"/>
    </source>
</evidence>
<evidence type="ECO:0000313" key="2">
    <source>
        <dbReference type="EMBL" id="MCS5707988.1"/>
    </source>
</evidence>
<reference evidence="2" key="2">
    <citation type="journal article" date="2016" name="Genome Announc.">
        <title>Draft Genome Sequences of Two Novel Amoeba-Resistant Intranuclear Bacteria, 'Candidatus Berkiella cookevillensis' and 'Candidatus Berkiella aquae'.</title>
        <authorList>
            <person name="Mehari Y.T."/>
            <person name="Arivett B.A."/>
            <person name="Farone A.L."/>
            <person name="Gunderson J.H."/>
            <person name="Farone M.B."/>
        </authorList>
    </citation>
    <scope>NUCLEOTIDE SEQUENCE</scope>
    <source>
        <strain evidence="2">CC99</strain>
    </source>
</reference>
<dbReference type="GO" id="GO:0005737">
    <property type="term" value="C:cytoplasm"/>
    <property type="evidence" value="ECO:0007669"/>
    <property type="project" value="InterPro"/>
</dbReference>
<proteinExistence type="predicted"/>
<accession>A0A0Q9YJ71</accession>
<dbReference type="GO" id="GO:0003677">
    <property type="term" value="F:DNA binding"/>
    <property type="evidence" value="ECO:0007669"/>
    <property type="project" value="InterPro"/>
</dbReference>
<dbReference type="Gene3D" id="3.50.14.10">
    <property type="entry name" value="Replication terminator Tus, domain 1 superfamily/Replication terminator Tus"/>
    <property type="match status" value="1"/>
</dbReference>
<dbReference type="PATRIC" id="fig|1590042.3.peg.2312"/>